<proteinExistence type="predicted"/>
<dbReference type="OrthoDB" id="657151at2"/>
<evidence type="ECO:0000256" key="1">
    <source>
        <dbReference type="SAM" id="SignalP"/>
    </source>
</evidence>
<dbReference type="EMBL" id="QLLL01000004">
    <property type="protein sequence ID" value="RAJ05439.1"/>
    <property type="molecule type" value="Genomic_DNA"/>
</dbReference>
<evidence type="ECO:0000313" key="2">
    <source>
        <dbReference type="EMBL" id="RAJ05439.1"/>
    </source>
</evidence>
<keyword evidence="1" id="KW-0732">Signal</keyword>
<reference evidence="2 3" key="1">
    <citation type="submission" date="2018-06" db="EMBL/GenBank/DDBJ databases">
        <title>Genomic Encyclopedia of Archaeal and Bacterial Type Strains, Phase II (KMG-II): from individual species to whole genera.</title>
        <authorList>
            <person name="Goeker M."/>
        </authorList>
    </citation>
    <scope>NUCLEOTIDE SEQUENCE [LARGE SCALE GENOMIC DNA]</scope>
    <source>
        <strain evidence="2 3">DSM 23857</strain>
    </source>
</reference>
<feature type="signal peptide" evidence="1">
    <location>
        <begin position="1"/>
        <end position="21"/>
    </location>
</feature>
<comment type="caution">
    <text evidence="2">The sequence shown here is derived from an EMBL/GenBank/DDBJ whole genome shotgun (WGS) entry which is preliminary data.</text>
</comment>
<keyword evidence="3" id="KW-1185">Reference proteome</keyword>
<accession>A0A327QLL8</accession>
<dbReference type="RefSeq" id="WP_148707304.1">
    <property type="nucleotide sequence ID" value="NZ_QLLL01000004.1"/>
</dbReference>
<feature type="chain" id="PRO_5016409570" description="Outer membrane protein with beta-barrel domain" evidence="1">
    <location>
        <begin position="22"/>
        <end position="543"/>
    </location>
</feature>
<protein>
    <recommendedName>
        <fullName evidence="4">Outer membrane protein with beta-barrel domain</fullName>
    </recommendedName>
</protein>
<sequence length="543" mass="60426">MYHCNRWLVALLLTIPYFAHAQAPTDSTTKPAKKVYNTNKLELVTNLERYNKTEGYYPSFGNFLTFRQYVRVNNKRLVEIDKQGDVLRAYFSRCAAARAEVAQMAVQRRRGKAQMWSLFGAGMAITATSLIAGKTDGAKATGAYIGFGTALTGSILGFVHSSKSQKHLKNAIDVYNLQCYNPPAWDTVRKAKGPDSSSLNQKFDRRIDYADGDPVYYSVLRNEPQNAGLYGVILSPIVADINSLNVNVRAGITAFYTYKSLFQINATYNYAYLDMAKVAGDIEAPNASSSSISKGIPSVTNNAVGIDVLTKTSLFSWQQEKKYHMQLGWGRFKNLGFATVYGKFRGKISTAITGRVGYSYEQKMIKGSSTGDVQFNNTTPPLAYHGKYKTTIFTPQDLGNAVGSMKTNTLVVGLAYSKFRDLKVQLADYRYKGKREVRSQTDIYIDALIGQKIDIQDIVYYHYLGDQRASYNTNYFPQRLDVSSTPVSKIGYRVGASALNMWTPNFGLRTHFEVGKRPGPAIKNGSQSVYLQMGFGFIFGGKS</sequence>
<dbReference type="Proteomes" id="UP000249547">
    <property type="component" value="Unassembled WGS sequence"/>
</dbReference>
<gene>
    <name evidence="2" type="ORF">LX64_02597</name>
</gene>
<evidence type="ECO:0008006" key="4">
    <source>
        <dbReference type="Google" id="ProtNLM"/>
    </source>
</evidence>
<organism evidence="2 3">
    <name type="scientific">Chitinophaga skermanii</name>
    <dbReference type="NCBI Taxonomy" id="331697"/>
    <lineage>
        <taxon>Bacteria</taxon>
        <taxon>Pseudomonadati</taxon>
        <taxon>Bacteroidota</taxon>
        <taxon>Chitinophagia</taxon>
        <taxon>Chitinophagales</taxon>
        <taxon>Chitinophagaceae</taxon>
        <taxon>Chitinophaga</taxon>
    </lineage>
</organism>
<dbReference type="AlphaFoldDB" id="A0A327QLL8"/>
<name>A0A327QLL8_9BACT</name>
<evidence type="ECO:0000313" key="3">
    <source>
        <dbReference type="Proteomes" id="UP000249547"/>
    </source>
</evidence>